<dbReference type="InterPro" id="IPR011990">
    <property type="entry name" value="TPR-like_helical_dom_sf"/>
</dbReference>
<feature type="non-terminal residue" evidence="1">
    <location>
        <position position="1"/>
    </location>
</feature>
<dbReference type="STRING" id="1754190.A0A1Y2APN1"/>
<accession>A0A1Y2APN1</accession>
<gene>
    <name evidence="1" type="ORF">LY90DRAFT_630405</name>
</gene>
<organism evidence="1 2">
    <name type="scientific">Neocallimastix californiae</name>
    <dbReference type="NCBI Taxonomy" id="1754190"/>
    <lineage>
        <taxon>Eukaryota</taxon>
        <taxon>Fungi</taxon>
        <taxon>Fungi incertae sedis</taxon>
        <taxon>Chytridiomycota</taxon>
        <taxon>Chytridiomycota incertae sedis</taxon>
        <taxon>Neocallimastigomycetes</taxon>
        <taxon>Neocallimastigales</taxon>
        <taxon>Neocallimastigaceae</taxon>
        <taxon>Neocallimastix</taxon>
    </lineage>
</organism>
<protein>
    <recommendedName>
        <fullName evidence="3">TPR-like protein</fullName>
    </recommendedName>
</protein>
<comment type="caution">
    <text evidence="1">The sequence shown here is derived from an EMBL/GenBank/DDBJ whole genome shotgun (WGS) entry which is preliminary data.</text>
</comment>
<proteinExistence type="predicted"/>
<evidence type="ECO:0008006" key="3">
    <source>
        <dbReference type="Google" id="ProtNLM"/>
    </source>
</evidence>
<dbReference type="AlphaFoldDB" id="A0A1Y2APN1"/>
<dbReference type="OrthoDB" id="2115703at2759"/>
<dbReference type="Proteomes" id="UP000193920">
    <property type="component" value="Unassembled WGS sequence"/>
</dbReference>
<sequence>IQKAIYTLNTYSKREEIHLYFAHFFENEYILNPERQDLLVSIFEHYSHSPDKQKTKEYLEKVCKYFYKLKSMQEAIKYYRILFKLFRYDQYSTEFMSVGNWTLSEWHRQIGEAYLAIQKYKEAENHIIVSLRLMDVRVPTGGFSLWWLMKKINRENNIIFQNDFEPNPINDLKNEKKNKVVRGCLLILSKIYNYLHKQNSFKLSIKMALSWSSRIEVDIKYILILSMYSMELIASAIDDKRNLQIGIAAMNKAKGFLDYYDNNISYDCLLIHDSLAQSYFILGDWKNSLIHWDTLINKSIKLNEVALWDKGVIMKAFTEFHSGNTESCIKTSHEMLNKRRSWKNQCLAYASIFMDFILQNEEEDMTPVLSMIKNLTELTEKMNSTNYSIQLVFYGLVGQVYYRFGVSLIDSVLSGLTKIVKYLDRLGHPSWGALISFPHLLDLLYYSYFKGIYLTDTKERTVCLGILYTLISLLEKYFASYLICIPVLALARGLIYLISGNYDLAISTWKTGLIDQNEEKLSNIRLPYFTGVIYRLIKIFSLDPVEKENAEKMNNDIENTFSYAFGDIEDVPLEKRHTCLYLSDSIRDNIYIELLNKSCVEIQNNKSINYITQQQNILSLDMKSNLMNENIHRGIPDRSNNLLQSIQRNKLNITSKNM</sequence>
<keyword evidence="2" id="KW-1185">Reference proteome</keyword>
<dbReference type="EMBL" id="MCOG01000221">
    <property type="protein sequence ID" value="ORY24501.1"/>
    <property type="molecule type" value="Genomic_DNA"/>
</dbReference>
<evidence type="ECO:0000313" key="2">
    <source>
        <dbReference type="Proteomes" id="UP000193920"/>
    </source>
</evidence>
<reference evidence="1 2" key="1">
    <citation type="submission" date="2016-08" db="EMBL/GenBank/DDBJ databases">
        <title>A Parts List for Fungal Cellulosomes Revealed by Comparative Genomics.</title>
        <authorList>
            <consortium name="DOE Joint Genome Institute"/>
            <person name="Haitjema C.H."/>
            <person name="Gilmore S.P."/>
            <person name="Henske J.K."/>
            <person name="Solomon K.V."/>
            <person name="De Groot R."/>
            <person name="Kuo A."/>
            <person name="Mondo S.J."/>
            <person name="Salamov A.A."/>
            <person name="Labutti K."/>
            <person name="Zhao Z."/>
            <person name="Chiniquy J."/>
            <person name="Barry K."/>
            <person name="Brewer H.M."/>
            <person name="Purvine S.O."/>
            <person name="Wright A.T."/>
            <person name="Boxma B."/>
            <person name="Van Alen T."/>
            <person name="Hackstein J.H."/>
            <person name="Baker S.E."/>
            <person name="Grigoriev I.V."/>
            <person name="O'Malley M.A."/>
        </authorList>
    </citation>
    <scope>NUCLEOTIDE SEQUENCE [LARGE SCALE GENOMIC DNA]</scope>
    <source>
        <strain evidence="1 2">G1</strain>
    </source>
</reference>
<evidence type="ECO:0000313" key="1">
    <source>
        <dbReference type="EMBL" id="ORY24501.1"/>
    </source>
</evidence>
<dbReference type="SUPFAM" id="SSF48452">
    <property type="entry name" value="TPR-like"/>
    <property type="match status" value="1"/>
</dbReference>
<name>A0A1Y2APN1_9FUNG</name>